<dbReference type="GO" id="GO:0006226">
    <property type="term" value="P:dUMP biosynthetic process"/>
    <property type="evidence" value="ECO:0007669"/>
    <property type="project" value="InterPro"/>
</dbReference>
<dbReference type="PANTHER" id="PTHR11241">
    <property type="entry name" value="DEOXYURIDINE 5'-TRIPHOSPHATE NUCLEOTIDOHYDROLASE"/>
    <property type="match status" value="1"/>
</dbReference>
<evidence type="ECO:0000256" key="2">
    <source>
        <dbReference type="ARBA" id="ARBA00012379"/>
    </source>
</evidence>
<feature type="domain" description="dUTPase-like" evidence="6">
    <location>
        <begin position="10"/>
        <end position="141"/>
    </location>
</feature>
<dbReference type="InterPro" id="IPR036157">
    <property type="entry name" value="dUTPase-like_sf"/>
</dbReference>
<name>A0A6L5GR20_9FIRM</name>
<dbReference type="EMBL" id="VOGB01000004">
    <property type="protein sequence ID" value="MQM72583.1"/>
    <property type="molecule type" value="Genomic_DNA"/>
</dbReference>
<comment type="similarity">
    <text evidence="1">Belongs to the dUTPase family.</text>
</comment>
<dbReference type="CDD" id="cd07557">
    <property type="entry name" value="trimeric_dUTPase"/>
    <property type="match status" value="1"/>
</dbReference>
<accession>A0A6L5GR20</accession>
<protein>
    <recommendedName>
        <fullName evidence="2">dUTP diphosphatase</fullName>
        <ecNumber evidence="2">3.6.1.23</ecNumber>
    </recommendedName>
</protein>
<dbReference type="PANTHER" id="PTHR11241:SF0">
    <property type="entry name" value="DEOXYURIDINE 5'-TRIPHOSPHATE NUCLEOTIDOHYDROLASE"/>
    <property type="match status" value="1"/>
</dbReference>
<evidence type="ECO:0000259" key="6">
    <source>
        <dbReference type="Pfam" id="PF00692"/>
    </source>
</evidence>
<evidence type="ECO:0000313" key="8">
    <source>
        <dbReference type="Proteomes" id="UP000473648"/>
    </source>
</evidence>
<comment type="caution">
    <text evidence="7">The sequence shown here is derived from an EMBL/GenBank/DDBJ whole genome shotgun (WGS) entry which is preliminary data.</text>
</comment>
<dbReference type="EC" id="3.6.1.23" evidence="2"/>
<dbReference type="Pfam" id="PF00692">
    <property type="entry name" value="dUTPase"/>
    <property type="match status" value="1"/>
</dbReference>
<dbReference type="GO" id="GO:0000287">
    <property type="term" value="F:magnesium ion binding"/>
    <property type="evidence" value="ECO:0007669"/>
    <property type="project" value="InterPro"/>
</dbReference>
<dbReference type="AlphaFoldDB" id="A0A6L5GR20"/>
<comment type="catalytic activity">
    <reaction evidence="5">
        <text>dUTP + H2O = dUMP + diphosphate + H(+)</text>
        <dbReference type="Rhea" id="RHEA:10248"/>
        <dbReference type="ChEBI" id="CHEBI:15377"/>
        <dbReference type="ChEBI" id="CHEBI:15378"/>
        <dbReference type="ChEBI" id="CHEBI:33019"/>
        <dbReference type="ChEBI" id="CHEBI:61555"/>
        <dbReference type="ChEBI" id="CHEBI:246422"/>
        <dbReference type="EC" id="3.6.1.23"/>
    </reaction>
</comment>
<keyword evidence="3 7" id="KW-0378">Hydrolase</keyword>
<evidence type="ECO:0000313" key="7">
    <source>
        <dbReference type="EMBL" id="MQM72583.1"/>
    </source>
</evidence>
<dbReference type="Proteomes" id="UP000473648">
    <property type="component" value="Unassembled WGS sequence"/>
</dbReference>
<evidence type="ECO:0000256" key="3">
    <source>
        <dbReference type="ARBA" id="ARBA00022801"/>
    </source>
</evidence>
<evidence type="ECO:0000256" key="4">
    <source>
        <dbReference type="ARBA" id="ARBA00023080"/>
    </source>
</evidence>
<reference evidence="7" key="1">
    <citation type="journal article" date="2020" name="Appl. Environ. Microbiol.">
        <title>Medium-Chain Fatty Acid Synthesis by 'Candidatus Weimeria bifida' gen. nov., sp. nov., and 'Candidatus Pseudoramibacter fermentans' sp. nov.</title>
        <authorList>
            <person name="Scarborough M.J."/>
            <person name="Myers K.S."/>
            <person name="Donohue T.J."/>
            <person name="Noguera D.R."/>
        </authorList>
    </citation>
    <scope>NUCLEOTIDE SEQUENCE</scope>
    <source>
        <strain evidence="7">EUB1.1</strain>
    </source>
</reference>
<dbReference type="NCBIfam" id="NF001862">
    <property type="entry name" value="PRK00601.1"/>
    <property type="match status" value="1"/>
</dbReference>
<dbReference type="NCBIfam" id="TIGR00576">
    <property type="entry name" value="dut"/>
    <property type="match status" value="1"/>
</dbReference>
<dbReference type="InterPro" id="IPR033704">
    <property type="entry name" value="dUTPase_trimeric"/>
</dbReference>
<gene>
    <name evidence="7" type="ORF">FRC53_03980</name>
</gene>
<sequence>MQIKKIRSGAKLPLRGSEYAAGSDLFACLDAPMTIAPHETAMIPTGLAIALPPNTFGAVFARSGLAVREGLRPANCVGVIDEDYRGELTVALYNDSDSDRIIQPEERIAQLVVIPYVMPNFELVDELDQTARGKDGFGSTGK</sequence>
<keyword evidence="4" id="KW-0546">Nucleotide metabolism</keyword>
<dbReference type="InterPro" id="IPR029054">
    <property type="entry name" value="dUTPase-like"/>
</dbReference>
<evidence type="ECO:0000256" key="1">
    <source>
        <dbReference type="ARBA" id="ARBA00006581"/>
    </source>
</evidence>
<proteinExistence type="inferred from homology"/>
<keyword evidence="8" id="KW-1185">Reference proteome</keyword>
<dbReference type="SUPFAM" id="SSF51283">
    <property type="entry name" value="dUTPase-like"/>
    <property type="match status" value="1"/>
</dbReference>
<dbReference type="InterPro" id="IPR008181">
    <property type="entry name" value="dUTPase"/>
</dbReference>
<dbReference type="Gene3D" id="2.70.40.10">
    <property type="match status" value="1"/>
</dbReference>
<dbReference type="GO" id="GO:0046081">
    <property type="term" value="P:dUTP catabolic process"/>
    <property type="evidence" value="ECO:0007669"/>
    <property type="project" value="InterPro"/>
</dbReference>
<evidence type="ECO:0000256" key="5">
    <source>
        <dbReference type="ARBA" id="ARBA00047686"/>
    </source>
</evidence>
<dbReference type="GO" id="GO:0004170">
    <property type="term" value="F:dUTP diphosphatase activity"/>
    <property type="evidence" value="ECO:0007669"/>
    <property type="project" value="UniProtKB-EC"/>
</dbReference>
<organism evidence="7 8">
    <name type="scientific">Candidatus Pseudoramibacter fermentans</name>
    <dbReference type="NCBI Taxonomy" id="2594427"/>
    <lineage>
        <taxon>Bacteria</taxon>
        <taxon>Bacillati</taxon>
        <taxon>Bacillota</taxon>
        <taxon>Clostridia</taxon>
        <taxon>Eubacteriales</taxon>
        <taxon>Eubacteriaceae</taxon>
        <taxon>Pseudoramibacter</taxon>
    </lineage>
</organism>